<dbReference type="InterPro" id="IPR043502">
    <property type="entry name" value="DNA/RNA_pol_sf"/>
</dbReference>
<organism evidence="1">
    <name type="scientific">Amphimedon queenslandica</name>
    <name type="common">Sponge</name>
    <dbReference type="NCBI Taxonomy" id="400682"/>
    <lineage>
        <taxon>Eukaryota</taxon>
        <taxon>Metazoa</taxon>
        <taxon>Porifera</taxon>
        <taxon>Demospongiae</taxon>
        <taxon>Heteroscleromorpha</taxon>
        <taxon>Haplosclerida</taxon>
        <taxon>Niphatidae</taxon>
        <taxon>Amphimedon</taxon>
    </lineage>
</organism>
<reference evidence="1" key="1">
    <citation type="submission" date="2017-05" db="UniProtKB">
        <authorList>
            <consortium name="EnsemblMetazoa"/>
        </authorList>
    </citation>
    <scope>IDENTIFICATION</scope>
</reference>
<dbReference type="SUPFAM" id="SSF56672">
    <property type="entry name" value="DNA/RNA polymerases"/>
    <property type="match status" value="1"/>
</dbReference>
<dbReference type="PANTHER" id="PTHR47510:SF3">
    <property type="entry name" value="ENDO_EXONUCLEASE_PHOSPHATASE DOMAIN-CONTAINING PROTEIN"/>
    <property type="match status" value="1"/>
</dbReference>
<dbReference type="AlphaFoldDB" id="A0A1X7SGD0"/>
<dbReference type="OMA" id="FINDLEX"/>
<name>A0A1X7SGD0_AMPQE</name>
<dbReference type="EnsemblMetazoa" id="Aqu2.1.01131_001">
    <property type="protein sequence ID" value="Aqu2.1.01131_001"/>
    <property type="gene ID" value="Aqu2.1.01131"/>
</dbReference>
<dbReference type="eggNOG" id="KOG1075">
    <property type="taxonomic scope" value="Eukaryota"/>
</dbReference>
<dbReference type="PANTHER" id="PTHR47510">
    <property type="entry name" value="REVERSE TRANSCRIPTASE DOMAIN-CONTAINING PROTEIN"/>
    <property type="match status" value="1"/>
</dbReference>
<sequence length="279" mass="31413">SKKGVSPFFSTPWLRGPVRHQLNQVPSLKRRYCKSPSLSLKSKLARCETVFSESFRDAKLQFEENLVRDHGHNQNDIYQYIRSLSKTRAIPETLCFGSECTSDDHTKATLFNKYFFSVFTSNTSVVPPVSDRGPIPSEYIDSVVCSEEEVYEILSSLNSTKAMGIDKINSNFLKKCALPLTPPLTILFNLSLSSGSIPLEWRSHLVKPIYKSGDSTSGYNYRPIALLPIVSKVLERIVYNRLIALVGVNLSPMQFGFLPQRSTVQQMLTMLSVIFTALD</sequence>
<dbReference type="OrthoDB" id="416454at2759"/>
<accession>A0A1X7SGD0</accession>
<dbReference type="InParanoid" id="A0A1X7SGD0"/>
<proteinExistence type="predicted"/>
<protein>
    <submittedName>
        <fullName evidence="1">Uncharacterized protein</fullName>
    </submittedName>
</protein>
<evidence type="ECO:0000313" key="1">
    <source>
        <dbReference type="EnsemblMetazoa" id="Aqu2.1.01131_001"/>
    </source>
</evidence>